<keyword evidence="2" id="KW-1185">Reference proteome</keyword>
<comment type="caution">
    <text evidence="1">The sequence shown here is derived from an EMBL/GenBank/DDBJ whole genome shotgun (WGS) entry which is preliminary data.</text>
</comment>
<dbReference type="EMBL" id="JAKWBI020000075">
    <property type="protein sequence ID" value="KAJ2903663.1"/>
    <property type="molecule type" value="Genomic_DNA"/>
</dbReference>
<evidence type="ECO:0000313" key="2">
    <source>
        <dbReference type="Proteomes" id="UP001201980"/>
    </source>
</evidence>
<reference evidence="1" key="1">
    <citation type="submission" date="2022-07" db="EMBL/GenBank/DDBJ databases">
        <title>Draft genome sequence of Zalerion maritima ATCC 34329, a (micro)plastics degrading marine fungus.</title>
        <authorList>
            <person name="Paco A."/>
            <person name="Goncalves M.F.M."/>
            <person name="Rocha-Santos T.A.P."/>
            <person name="Alves A."/>
        </authorList>
    </citation>
    <scope>NUCLEOTIDE SEQUENCE</scope>
    <source>
        <strain evidence="1">ATCC 34329</strain>
    </source>
</reference>
<protein>
    <submittedName>
        <fullName evidence="1">Uncharacterized protein</fullName>
    </submittedName>
</protein>
<evidence type="ECO:0000313" key="1">
    <source>
        <dbReference type="EMBL" id="KAJ2903663.1"/>
    </source>
</evidence>
<dbReference type="Proteomes" id="UP001201980">
    <property type="component" value="Unassembled WGS sequence"/>
</dbReference>
<dbReference type="AlphaFoldDB" id="A0AAD5RTC3"/>
<organism evidence="1 2">
    <name type="scientific">Zalerion maritima</name>
    <dbReference type="NCBI Taxonomy" id="339359"/>
    <lineage>
        <taxon>Eukaryota</taxon>
        <taxon>Fungi</taxon>
        <taxon>Dikarya</taxon>
        <taxon>Ascomycota</taxon>
        <taxon>Pezizomycotina</taxon>
        <taxon>Sordariomycetes</taxon>
        <taxon>Lulworthiomycetidae</taxon>
        <taxon>Lulworthiales</taxon>
        <taxon>Lulworthiaceae</taxon>
        <taxon>Zalerion</taxon>
    </lineage>
</organism>
<proteinExistence type="predicted"/>
<accession>A0AAD5RTC3</accession>
<name>A0AAD5RTC3_9PEZI</name>
<gene>
    <name evidence="1" type="ORF">MKZ38_009502</name>
</gene>
<sequence>MEAVDLSCPDDAKARVSKAPWSWSGLSLLNSPRWLFRSSQRILFLAQKVSTHLNLRFLSVGVKRTIEGISHDGVFGHVSDFLAAEAPKVEEHKSKSYKTLKAHKTDALAVCIQRPDLEVSRS</sequence>